<feature type="region of interest" description="Disordered" evidence="1">
    <location>
        <begin position="1"/>
        <end position="38"/>
    </location>
</feature>
<dbReference type="EMBL" id="CANTFM010001994">
    <property type="protein sequence ID" value="CAI5743941.1"/>
    <property type="molecule type" value="Genomic_DNA"/>
</dbReference>
<dbReference type="GO" id="GO:0006334">
    <property type="term" value="P:nucleosome assembly"/>
    <property type="evidence" value="ECO:0007669"/>
    <property type="project" value="TreeGrafter"/>
</dbReference>
<dbReference type="GO" id="GO:0033186">
    <property type="term" value="C:CAF-1 complex"/>
    <property type="evidence" value="ECO:0007669"/>
    <property type="project" value="TreeGrafter"/>
</dbReference>
<organism evidence="2 3">
    <name type="scientific">Peronospora destructor</name>
    <dbReference type="NCBI Taxonomy" id="86335"/>
    <lineage>
        <taxon>Eukaryota</taxon>
        <taxon>Sar</taxon>
        <taxon>Stramenopiles</taxon>
        <taxon>Oomycota</taxon>
        <taxon>Peronosporomycetes</taxon>
        <taxon>Peronosporales</taxon>
        <taxon>Peronosporaceae</taxon>
        <taxon>Peronospora</taxon>
    </lineage>
</organism>
<accession>A0AAV0V430</accession>
<feature type="compositionally biased region" description="Basic residues" evidence="1">
    <location>
        <begin position="71"/>
        <end position="85"/>
    </location>
</feature>
<dbReference type="Proteomes" id="UP001162029">
    <property type="component" value="Unassembled WGS sequence"/>
</dbReference>
<reference evidence="2" key="1">
    <citation type="submission" date="2022-12" db="EMBL/GenBank/DDBJ databases">
        <authorList>
            <person name="Webb A."/>
        </authorList>
    </citation>
    <scope>NUCLEOTIDE SEQUENCE</scope>
    <source>
        <strain evidence="2">Pd1</strain>
    </source>
</reference>
<evidence type="ECO:0000256" key="1">
    <source>
        <dbReference type="SAM" id="MobiDB-lite"/>
    </source>
</evidence>
<feature type="region of interest" description="Disordered" evidence="1">
    <location>
        <begin position="187"/>
        <end position="222"/>
    </location>
</feature>
<sequence length="575" mass="64406">MVNYPKKGTKQATLNAFFSPTKLEQESDEKPMESEAKTIKRRRVTWLTANSEVSFRDKTEQNRLIPSQSKSKTKAKASDFKKKKQPQPVRFISPHDVAGDDEEDEELDDEDVFKTPEAKRARAELETGGDFVSAGALISDDALVLENETVDISDDDTATRMEKIDTKVEKDAADVVDLATVMPKDDTVTQSTEGTDDKKKLRRQVVKSPATKNSKGAIKTTTKRQQKMKEKAAAAAAAVVSRPVSVESLLDPVAQARVDTYKMKTDELTRMYSELLLSNQKSDVIMQDIYGARLDCDLDVTVDLEKTQQALTKTWQKLRDQALFTMNAGDTVAMPAIVEFPREIKCLIVKGIQGRSASLSVVCGELLAAFKKGLKADDGDMKTTEENSGLDTDTVDRGAFLAMEMEIKMLAQRIPHGVRPAKANVFEDTSVAALWVWEVGSLETYFGDEAQKIVKRMRKHRKRLGQQLKTLARVVQLLHQKPIDEAKVSAEEAKVGKFGFVVASELQKAKDREAKKLEKRDATEEKKRLDLERQEAKTEEKRKRDREAEEKKLESFKVQKKFKSFFATAAANGGE</sequence>
<dbReference type="AlphaFoldDB" id="A0AAV0V430"/>
<comment type="caution">
    <text evidence="2">The sequence shown here is derived from an EMBL/GenBank/DDBJ whole genome shotgun (WGS) entry which is preliminary data.</text>
</comment>
<dbReference type="PANTHER" id="PTHR15272">
    <property type="entry name" value="CHROMATIN ASSEMBLY FACTOR 1 SUBUNIT A CAF-1 SUBUNIT A"/>
    <property type="match status" value="1"/>
</dbReference>
<keyword evidence="3" id="KW-1185">Reference proteome</keyword>
<feature type="region of interest" description="Disordered" evidence="1">
    <location>
        <begin position="512"/>
        <end position="552"/>
    </location>
</feature>
<dbReference type="GO" id="GO:0005634">
    <property type="term" value="C:nucleus"/>
    <property type="evidence" value="ECO:0007669"/>
    <property type="project" value="TreeGrafter"/>
</dbReference>
<feature type="compositionally biased region" description="Acidic residues" evidence="1">
    <location>
        <begin position="99"/>
        <end position="111"/>
    </location>
</feature>
<feature type="compositionally biased region" description="Basic and acidic residues" evidence="1">
    <location>
        <begin position="23"/>
        <end position="38"/>
    </location>
</feature>
<name>A0AAV0V430_9STRA</name>
<evidence type="ECO:0000313" key="3">
    <source>
        <dbReference type="Proteomes" id="UP001162029"/>
    </source>
</evidence>
<protein>
    <submittedName>
        <fullName evidence="2">Uncharacterized protein</fullName>
    </submittedName>
</protein>
<evidence type="ECO:0000313" key="2">
    <source>
        <dbReference type="EMBL" id="CAI5743941.1"/>
    </source>
</evidence>
<dbReference type="PANTHER" id="PTHR15272:SF0">
    <property type="entry name" value="CHROMATIN ASSEMBLY FACTOR 1 SUBUNIT A"/>
    <property type="match status" value="1"/>
</dbReference>
<feature type="region of interest" description="Disordered" evidence="1">
    <location>
        <begin position="56"/>
        <end position="116"/>
    </location>
</feature>
<gene>
    <name evidence="2" type="ORF">PDE001_LOCUS9123</name>
</gene>
<proteinExistence type="predicted"/>